<protein>
    <submittedName>
        <fullName evidence="7">Fructosyl amino acid oxidase</fullName>
    </submittedName>
</protein>
<keyword evidence="5" id="KW-0560">Oxidoreductase</keyword>
<evidence type="ECO:0000313" key="8">
    <source>
        <dbReference type="Proteomes" id="UP000176998"/>
    </source>
</evidence>
<evidence type="ECO:0000256" key="1">
    <source>
        <dbReference type="ARBA" id="ARBA00001974"/>
    </source>
</evidence>
<dbReference type="AlphaFoldDB" id="A0A1G4B0M2"/>
<dbReference type="Gene3D" id="3.50.50.60">
    <property type="entry name" value="FAD/NAD(P)-binding domain"/>
    <property type="match status" value="1"/>
</dbReference>
<dbReference type="GeneID" id="34563009"/>
<dbReference type="SUPFAM" id="SSF51905">
    <property type="entry name" value="FAD/NAD(P)-binding domain"/>
    <property type="match status" value="1"/>
</dbReference>
<evidence type="ECO:0000256" key="2">
    <source>
        <dbReference type="ARBA" id="ARBA00010989"/>
    </source>
</evidence>
<evidence type="ECO:0000313" key="7">
    <source>
        <dbReference type="EMBL" id="OHE94852.1"/>
    </source>
</evidence>
<dbReference type="GO" id="GO:0050660">
    <property type="term" value="F:flavin adenine dinucleotide binding"/>
    <property type="evidence" value="ECO:0007669"/>
    <property type="project" value="InterPro"/>
</dbReference>
<feature type="domain" description="FAD dependent oxidoreductase" evidence="6">
    <location>
        <begin position="6"/>
        <end position="391"/>
    </location>
</feature>
<dbReference type="PANTHER" id="PTHR10961:SF37">
    <property type="entry name" value="FAD DEPENDENT OXIDOREDUCTASE DOMAIN-CONTAINING PROTEIN"/>
    <property type="match status" value="1"/>
</dbReference>
<proteinExistence type="inferred from homology"/>
<keyword evidence="4" id="KW-0274">FAD</keyword>
<dbReference type="InterPro" id="IPR036188">
    <property type="entry name" value="FAD/NAD-bd_sf"/>
</dbReference>
<dbReference type="STRING" id="1209926.A0A1G4B0M2"/>
<evidence type="ECO:0000256" key="4">
    <source>
        <dbReference type="ARBA" id="ARBA00022827"/>
    </source>
</evidence>
<gene>
    <name evidence="7" type="ORF">CORC01_09870</name>
</gene>
<dbReference type="GO" id="GO:0008115">
    <property type="term" value="F:sarcosine oxidase activity"/>
    <property type="evidence" value="ECO:0007669"/>
    <property type="project" value="TreeGrafter"/>
</dbReference>
<comment type="caution">
    <text evidence="7">The sequence shown here is derived from an EMBL/GenBank/DDBJ whole genome shotgun (WGS) entry which is preliminary data.</text>
</comment>
<organism evidence="7 8">
    <name type="scientific">Colletotrichum orchidophilum</name>
    <dbReference type="NCBI Taxonomy" id="1209926"/>
    <lineage>
        <taxon>Eukaryota</taxon>
        <taxon>Fungi</taxon>
        <taxon>Dikarya</taxon>
        <taxon>Ascomycota</taxon>
        <taxon>Pezizomycotina</taxon>
        <taxon>Sordariomycetes</taxon>
        <taxon>Hypocreomycetidae</taxon>
        <taxon>Glomerellales</taxon>
        <taxon>Glomerellaceae</taxon>
        <taxon>Colletotrichum</taxon>
    </lineage>
</organism>
<dbReference type="PANTHER" id="PTHR10961">
    <property type="entry name" value="PEROXISOMAL SARCOSINE OXIDASE"/>
    <property type="match status" value="1"/>
</dbReference>
<dbReference type="Proteomes" id="UP000176998">
    <property type="component" value="Unassembled WGS sequence"/>
</dbReference>
<accession>A0A1G4B0M2</accession>
<sequence length="447" mass="49953">MAEPSVLVVGGGTFGTSTAYHLSRTYQDASRVTVVDRGTPSGPGANKAAAIDVNRIIQTNYVRPLYCNLANEAIHPWFWDLNLGHFFRKTGCVTIDEEDNQFTDAVRRTLQQRGSDYTKDFNVQEARKRWKPFEGMETNGLGTAFFNPEAGWCDAALATPNLMAAAERNGVKRVTGEVDELSFDLSRKRLVGVRMKDGRRLTADQIVLSAGAWTSHLLAPIETLLHIAARDRIERQITAVGRISAYYELSPKETEDLCEAGMPIVIYKSSGIVTPPSRENRTLKINDLQTEFVNGVTVSAGTTVSVPSERAQDDVPQKLKDESQKLLNIMMPEFAQRKSPTRWRICWDAKIPTEDWLLCRHPHPQLENLFLAVGGNFDTYKFLPIAGKYLSNVLQGKSNGPEKDAAWAWKSEATLMNADRRELGPKSRISSLPEFRSFEDSSRPSKL</sequence>
<dbReference type="OrthoDB" id="2219495at2759"/>
<keyword evidence="3" id="KW-0285">Flavoprotein</keyword>
<dbReference type="EMBL" id="MJBS01000092">
    <property type="protein sequence ID" value="OHE94852.1"/>
    <property type="molecule type" value="Genomic_DNA"/>
</dbReference>
<dbReference type="RefSeq" id="XP_022472014.1">
    <property type="nucleotide sequence ID" value="XM_022621499.1"/>
</dbReference>
<dbReference type="GO" id="GO:0051698">
    <property type="term" value="F:saccharopine oxidase activity"/>
    <property type="evidence" value="ECO:0007669"/>
    <property type="project" value="TreeGrafter"/>
</dbReference>
<dbReference type="Gene3D" id="3.30.9.10">
    <property type="entry name" value="D-Amino Acid Oxidase, subunit A, domain 2"/>
    <property type="match status" value="1"/>
</dbReference>
<comment type="similarity">
    <text evidence="2">Belongs to the MSOX/MTOX family.</text>
</comment>
<dbReference type="InterPro" id="IPR045170">
    <property type="entry name" value="MTOX"/>
</dbReference>
<comment type="cofactor">
    <cofactor evidence="1">
        <name>FAD</name>
        <dbReference type="ChEBI" id="CHEBI:57692"/>
    </cofactor>
</comment>
<evidence type="ECO:0000259" key="6">
    <source>
        <dbReference type="Pfam" id="PF01266"/>
    </source>
</evidence>
<evidence type="ECO:0000256" key="3">
    <source>
        <dbReference type="ARBA" id="ARBA00022630"/>
    </source>
</evidence>
<name>A0A1G4B0M2_9PEZI</name>
<keyword evidence="8" id="KW-1185">Reference proteome</keyword>
<evidence type="ECO:0000256" key="5">
    <source>
        <dbReference type="ARBA" id="ARBA00023002"/>
    </source>
</evidence>
<dbReference type="Pfam" id="PF01266">
    <property type="entry name" value="DAO"/>
    <property type="match status" value="1"/>
</dbReference>
<dbReference type="InterPro" id="IPR006076">
    <property type="entry name" value="FAD-dep_OxRdtase"/>
</dbReference>
<reference evidence="7 8" key="1">
    <citation type="submission" date="2016-09" db="EMBL/GenBank/DDBJ databases">
        <authorList>
            <person name="Capua I."/>
            <person name="De Benedictis P."/>
            <person name="Joannis T."/>
            <person name="Lombin L.H."/>
            <person name="Cattoli G."/>
        </authorList>
    </citation>
    <scope>NUCLEOTIDE SEQUENCE [LARGE SCALE GENOMIC DNA]</scope>
    <source>
        <strain evidence="7 8">IMI 309357</strain>
    </source>
</reference>